<accession>A0A344TTA7</accession>
<evidence type="ECO:0000256" key="2">
    <source>
        <dbReference type="ARBA" id="ARBA00012438"/>
    </source>
</evidence>
<geneLocation type="plasmid" evidence="5 6">
    <name>unnamed2</name>
</geneLocation>
<keyword evidence="6" id="KW-1185">Reference proteome</keyword>
<dbReference type="InterPro" id="IPR005467">
    <property type="entry name" value="His_kinase_dom"/>
</dbReference>
<dbReference type="InterPro" id="IPR036890">
    <property type="entry name" value="HATPase_C_sf"/>
</dbReference>
<dbReference type="RefSeq" id="WP_114070618.1">
    <property type="nucleotide sequence ID" value="NZ_CP030852.1"/>
</dbReference>
<keyword evidence="5" id="KW-0808">Transferase</keyword>
<evidence type="ECO:0000259" key="4">
    <source>
        <dbReference type="PROSITE" id="PS50109"/>
    </source>
</evidence>
<gene>
    <name evidence="5" type="ORF">DR864_28870</name>
</gene>
<dbReference type="InterPro" id="IPR003594">
    <property type="entry name" value="HATPase_dom"/>
</dbReference>
<dbReference type="PROSITE" id="PS50109">
    <property type="entry name" value="HIS_KIN"/>
    <property type="match status" value="1"/>
</dbReference>
<evidence type="ECO:0000256" key="3">
    <source>
        <dbReference type="SAM" id="MobiDB-lite"/>
    </source>
</evidence>
<proteinExistence type="predicted"/>
<sequence length="298" mass="33794">MENDNKTIESEKKGELEHQENHQSEHDIEALKERYKQMNKLAEIGQLTAGILHEIQNPLNFVNNFSKLSIDLIREIKEIFDNRKDVQLTEEEEDLLFLLDQLYGLNQKIGENGGRITRIIQSMLAQTRTENKDAQFEPADLNVLLEEFTKLAYQGTRGEDRTFNVSLVFQLDAKVKMVKISATEISRVVLNLVNNACYAINEKLKLQIEGYAPQIIVTSKRLSDMVEIKIRDNGIGIPDSIKEKLFTPFFTTKPVGKGTGLGLALSRDIVNIMHRGTVSVDSEAGNFTEFTLQIPLTL</sequence>
<comment type="catalytic activity">
    <reaction evidence="1">
        <text>ATP + protein L-histidine = ADP + protein N-phospho-L-histidine.</text>
        <dbReference type="EC" id="2.7.13.3"/>
    </reaction>
</comment>
<dbReference type="Pfam" id="PF02518">
    <property type="entry name" value="HATPase_c"/>
    <property type="match status" value="1"/>
</dbReference>
<dbReference type="InterPro" id="IPR036097">
    <property type="entry name" value="HisK_dim/P_sf"/>
</dbReference>
<dbReference type="SUPFAM" id="SSF47384">
    <property type="entry name" value="Homodimeric domain of signal transducing histidine kinase"/>
    <property type="match status" value="1"/>
</dbReference>
<dbReference type="KEGG" id="run:DR864_28870"/>
<dbReference type="SUPFAM" id="SSF55874">
    <property type="entry name" value="ATPase domain of HSP90 chaperone/DNA topoisomerase II/histidine kinase"/>
    <property type="match status" value="1"/>
</dbReference>
<reference evidence="5 6" key="1">
    <citation type="submission" date="2018-07" db="EMBL/GenBank/DDBJ databases">
        <title>Genome sequencing of Runella.</title>
        <authorList>
            <person name="Baek M.-G."/>
            <person name="Yi H."/>
        </authorList>
    </citation>
    <scope>NUCLEOTIDE SEQUENCE [LARGE SCALE GENOMIC DNA]</scope>
    <source>
        <strain evidence="5 6">HYN0085</strain>
        <plasmid evidence="5 6">unnamed2</plasmid>
    </source>
</reference>
<dbReference type="PRINTS" id="PR00344">
    <property type="entry name" value="BCTRLSENSOR"/>
</dbReference>
<dbReference type="GO" id="GO:0000155">
    <property type="term" value="F:phosphorelay sensor kinase activity"/>
    <property type="evidence" value="ECO:0007669"/>
    <property type="project" value="InterPro"/>
</dbReference>
<evidence type="ECO:0000256" key="1">
    <source>
        <dbReference type="ARBA" id="ARBA00000085"/>
    </source>
</evidence>
<dbReference type="Gene3D" id="1.10.287.130">
    <property type="match status" value="1"/>
</dbReference>
<dbReference type="SMART" id="SM00387">
    <property type="entry name" value="HATPase_c"/>
    <property type="match status" value="1"/>
</dbReference>
<dbReference type="Gene3D" id="3.30.565.10">
    <property type="entry name" value="Histidine kinase-like ATPase, C-terminal domain"/>
    <property type="match status" value="1"/>
</dbReference>
<keyword evidence="5" id="KW-0418">Kinase</keyword>
<feature type="region of interest" description="Disordered" evidence="3">
    <location>
        <begin position="1"/>
        <end position="26"/>
    </location>
</feature>
<protein>
    <recommendedName>
        <fullName evidence="2">histidine kinase</fullName>
        <ecNumber evidence="2">2.7.13.3</ecNumber>
    </recommendedName>
</protein>
<dbReference type="OrthoDB" id="9806995at2"/>
<dbReference type="PANTHER" id="PTHR43065:SF42">
    <property type="entry name" value="TWO-COMPONENT SENSOR PPRA"/>
    <property type="match status" value="1"/>
</dbReference>
<dbReference type="EMBL" id="CP030852">
    <property type="protein sequence ID" value="AXE21878.1"/>
    <property type="molecule type" value="Genomic_DNA"/>
</dbReference>
<dbReference type="EC" id="2.7.13.3" evidence="2"/>
<name>A0A344TTA7_9BACT</name>
<dbReference type="PANTHER" id="PTHR43065">
    <property type="entry name" value="SENSOR HISTIDINE KINASE"/>
    <property type="match status" value="1"/>
</dbReference>
<dbReference type="AlphaFoldDB" id="A0A344TTA7"/>
<evidence type="ECO:0000313" key="6">
    <source>
        <dbReference type="Proteomes" id="UP000251993"/>
    </source>
</evidence>
<evidence type="ECO:0000313" key="5">
    <source>
        <dbReference type="EMBL" id="AXE21878.1"/>
    </source>
</evidence>
<organism evidence="5 6">
    <name type="scientific">Runella rosea</name>
    <dbReference type="NCBI Taxonomy" id="2259595"/>
    <lineage>
        <taxon>Bacteria</taxon>
        <taxon>Pseudomonadati</taxon>
        <taxon>Bacteroidota</taxon>
        <taxon>Cytophagia</taxon>
        <taxon>Cytophagales</taxon>
        <taxon>Spirosomataceae</taxon>
        <taxon>Runella</taxon>
    </lineage>
</organism>
<keyword evidence="5" id="KW-0614">Plasmid</keyword>
<dbReference type="Proteomes" id="UP000251993">
    <property type="component" value="Plasmid unnamed2"/>
</dbReference>
<dbReference type="InterPro" id="IPR004358">
    <property type="entry name" value="Sig_transdc_His_kin-like_C"/>
</dbReference>
<feature type="domain" description="Histidine kinase" evidence="4">
    <location>
        <begin position="50"/>
        <end position="298"/>
    </location>
</feature>